<dbReference type="InterPro" id="IPR036938">
    <property type="entry name" value="PAP2/HPO_sf"/>
</dbReference>
<evidence type="ECO:0000313" key="5">
    <source>
        <dbReference type="Proteomes" id="UP000523863"/>
    </source>
</evidence>
<dbReference type="AlphaFoldDB" id="A0A7W9D9U6"/>
<dbReference type="Proteomes" id="UP000523863">
    <property type="component" value="Unassembled WGS sequence"/>
</dbReference>
<evidence type="ECO:0000313" key="4">
    <source>
        <dbReference type="EMBL" id="MBB5596960.1"/>
    </source>
</evidence>
<evidence type="ECO:0000256" key="1">
    <source>
        <dbReference type="SAM" id="MobiDB-lite"/>
    </source>
</evidence>
<evidence type="ECO:0000256" key="2">
    <source>
        <dbReference type="SAM" id="Phobius"/>
    </source>
</evidence>
<keyword evidence="2" id="KW-0472">Membrane</keyword>
<keyword evidence="2" id="KW-1133">Transmembrane helix</keyword>
<feature type="transmembrane region" description="Helical" evidence="2">
    <location>
        <begin position="112"/>
        <end position="132"/>
    </location>
</feature>
<dbReference type="EMBL" id="JACHBL010000001">
    <property type="protein sequence ID" value="MBB5596960.1"/>
    <property type="molecule type" value="Genomic_DNA"/>
</dbReference>
<feature type="transmembrane region" description="Helical" evidence="2">
    <location>
        <begin position="86"/>
        <end position="105"/>
    </location>
</feature>
<keyword evidence="5" id="KW-1185">Reference proteome</keyword>
<feature type="transmembrane region" description="Helical" evidence="2">
    <location>
        <begin position="152"/>
        <end position="171"/>
    </location>
</feature>
<dbReference type="Pfam" id="PF01569">
    <property type="entry name" value="PAP2"/>
    <property type="match status" value="1"/>
</dbReference>
<feature type="domain" description="Phosphatidic acid phosphatase type 2/haloperoxidase" evidence="3">
    <location>
        <begin position="84"/>
        <end position="220"/>
    </location>
</feature>
<sequence length="368" mass="39487">MKKMSHDLFNTDGSRTARGIDERSALVARRWVAAVLGCAVAVGLFAMTYWIFVQTGTGQLADESAFKGAQQYLGDGTRFGAPLTKFLGYLPEVAAVLGAIALVLAGLIRRSVVAPAIAAATWALATYSTQVLKHSVLNRPDNGVSEATMNSFPSGHTTFGTAAMIAILLVVAPRWRPLVAFLGGLVSLVTGVSTVALGWHRPSDIIGAYIVCAFWGFLGGAAVLATGRKWNMRPLAEGAGRRFLSNFHVGSWALWPTLLWLPSIIMALAAPVIYWFATQTSVSSQLLTKNSWLFLAGIFLMSATALFTFGVLNSFLAHVRARESFFNDYQEQPVWTSPVVAPTVAPGMVERPGTETQAPSRAAPSHEI</sequence>
<name>A0A7W9D9U6_9MICC</name>
<organism evidence="4 5">
    <name type="scientific">Neomicrococcus lactis</name>
    <dbReference type="NCBI Taxonomy" id="732241"/>
    <lineage>
        <taxon>Bacteria</taxon>
        <taxon>Bacillati</taxon>
        <taxon>Actinomycetota</taxon>
        <taxon>Actinomycetes</taxon>
        <taxon>Micrococcales</taxon>
        <taxon>Micrococcaceae</taxon>
        <taxon>Neomicrococcus</taxon>
    </lineage>
</organism>
<dbReference type="SMART" id="SM00014">
    <property type="entry name" value="acidPPc"/>
    <property type="match status" value="1"/>
</dbReference>
<dbReference type="InterPro" id="IPR000326">
    <property type="entry name" value="PAP2/HPO"/>
</dbReference>
<feature type="transmembrane region" description="Helical" evidence="2">
    <location>
        <begin position="205"/>
        <end position="225"/>
    </location>
</feature>
<feature type="transmembrane region" description="Helical" evidence="2">
    <location>
        <begin position="252"/>
        <end position="277"/>
    </location>
</feature>
<dbReference type="RefSeq" id="WP_183639741.1">
    <property type="nucleotide sequence ID" value="NZ_JACHBL010000001.1"/>
</dbReference>
<dbReference type="CDD" id="cd01610">
    <property type="entry name" value="PAP2_like"/>
    <property type="match status" value="1"/>
</dbReference>
<feature type="transmembrane region" description="Helical" evidence="2">
    <location>
        <begin position="178"/>
        <end position="199"/>
    </location>
</feature>
<keyword evidence="2" id="KW-0812">Transmembrane</keyword>
<dbReference type="SUPFAM" id="SSF48317">
    <property type="entry name" value="Acid phosphatase/Vanadium-dependent haloperoxidase"/>
    <property type="match status" value="1"/>
</dbReference>
<feature type="region of interest" description="Disordered" evidence="1">
    <location>
        <begin position="348"/>
        <end position="368"/>
    </location>
</feature>
<dbReference type="Gene3D" id="1.20.144.10">
    <property type="entry name" value="Phosphatidic acid phosphatase type 2/haloperoxidase"/>
    <property type="match status" value="1"/>
</dbReference>
<protein>
    <submittedName>
        <fullName evidence="4">Membrane-associated phospholipid phosphatase</fullName>
    </submittedName>
</protein>
<comment type="caution">
    <text evidence="4">The sequence shown here is derived from an EMBL/GenBank/DDBJ whole genome shotgun (WGS) entry which is preliminary data.</text>
</comment>
<accession>A0A7W9D9U6</accession>
<feature type="transmembrane region" description="Helical" evidence="2">
    <location>
        <begin position="31"/>
        <end position="52"/>
    </location>
</feature>
<gene>
    <name evidence="4" type="ORF">BKA12_000040</name>
</gene>
<evidence type="ECO:0000259" key="3">
    <source>
        <dbReference type="SMART" id="SM00014"/>
    </source>
</evidence>
<feature type="transmembrane region" description="Helical" evidence="2">
    <location>
        <begin position="292"/>
        <end position="316"/>
    </location>
</feature>
<proteinExistence type="predicted"/>
<reference evidence="4 5" key="1">
    <citation type="submission" date="2020-08" db="EMBL/GenBank/DDBJ databases">
        <title>Sequencing the genomes of 1000 actinobacteria strains.</title>
        <authorList>
            <person name="Klenk H.-P."/>
        </authorList>
    </citation>
    <scope>NUCLEOTIDE SEQUENCE [LARGE SCALE GENOMIC DNA]</scope>
    <source>
        <strain evidence="4 5">DSM 23694</strain>
    </source>
</reference>